<accession>A0A8J3YXN9</accession>
<dbReference type="Proteomes" id="UP000619260">
    <property type="component" value="Unassembled WGS sequence"/>
</dbReference>
<feature type="transmembrane region" description="Helical" evidence="1">
    <location>
        <begin position="120"/>
        <end position="138"/>
    </location>
</feature>
<feature type="transmembrane region" description="Helical" evidence="1">
    <location>
        <begin position="12"/>
        <end position="34"/>
    </location>
</feature>
<comment type="caution">
    <text evidence="2">The sequence shown here is derived from an EMBL/GenBank/DDBJ whole genome shotgun (WGS) entry which is preliminary data.</text>
</comment>
<protein>
    <submittedName>
        <fullName evidence="2">Uncharacterized protein</fullName>
    </submittedName>
</protein>
<organism evidence="2 3">
    <name type="scientific">Virgisporangium aliadipatigenens</name>
    <dbReference type="NCBI Taxonomy" id="741659"/>
    <lineage>
        <taxon>Bacteria</taxon>
        <taxon>Bacillati</taxon>
        <taxon>Actinomycetota</taxon>
        <taxon>Actinomycetes</taxon>
        <taxon>Micromonosporales</taxon>
        <taxon>Micromonosporaceae</taxon>
        <taxon>Virgisporangium</taxon>
    </lineage>
</organism>
<sequence length="458" mass="47811">MLGARFKTARWVGAGLADQIVIAVANAGTTLLGVLLVHPRARADDLLLAIAIGYAVIGLGRAFVGEVLLAVAAREGEERRRELVRHGLTAALTIGAGAGLLLVGVWAVWPRGWRIDLSDLVYLAVFLPVLLMHDAARYTYLAERKPSSALVINVAYASTQFAAIGVLAATGLVGGPTLIMAWGLGACAGVALFCVRTRHVPWAGRPRVWFRQTRFLSGWFTATAVIAQAHGLATNFLMAGRLTPGALAGFKLAQTTMLQPVQNVNQALISLLVPRMSRLSGAAVVPAQRTSTENAAASEDPSAAVAVADPSATLRRQVFRMSVAFSGLAVLMVAVGAPLGSFVLSHVHRFADVAPLALPVLLQGAIYLVQAPFTAALRGMHRAKAHLVQYAIYASASVVGLIVGAEADGLTGAAWGLAVGAAIGLVASVALYANALRHLGDADAETWVTEPEPATELV</sequence>
<keyword evidence="1" id="KW-0472">Membrane</keyword>
<keyword evidence="1" id="KW-0812">Transmembrane</keyword>
<dbReference type="RefSeq" id="WP_203904901.1">
    <property type="nucleotide sequence ID" value="NZ_BOPF01000049.1"/>
</dbReference>
<keyword evidence="3" id="KW-1185">Reference proteome</keyword>
<gene>
    <name evidence="2" type="ORF">Val02_83890</name>
</gene>
<feature type="transmembrane region" description="Helical" evidence="1">
    <location>
        <begin position="387"/>
        <end position="407"/>
    </location>
</feature>
<feature type="transmembrane region" description="Helical" evidence="1">
    <location>
        <begin position="83"/>
        <end position="108"/>
    </location>
</feature>
<proteinExistence type="predicted"/>
<feature type="transmembrane region" description="Helical" evidence="1">
    <location>
        <begin position="356"/>
        <end position="375"/>
    </location>
</feature>
<feature type="transmembrane region" description="Helical" evidence="1">
    <location>
        <begin position="323"/>
        <end position="344"/>
    </location>
</feature>
<keyword evidence="1" id="KW-1133">Transmembrane helix</keyword>
<evidence type="ECO:0000256" key="1">
    <source>
        <dbReference type="SAM" id="Phobius"/>
    </source>
</evidence>
<feature type="transmembrane region" description="Helical" evidence="1">
    <location>
        <begin position="413"/>
        <end position="433"/>
    </location>
</feature>
<name>A0A8J3YXN9_9ACTN</name>
<evidence type="ECO:0000313" key="2">
    <source>
        <dbReference type="EMBL" id="GIJ51503.1"/>
    </source>
</evidence>
<feature type="transmembrane region" description="Helical" evidence="1">
    <location>
        <begin position="179"/>
        <end position="195"/>
    </location>
</feature>
<feature type="transmembrane region" description="Helical" evidence="1">
    <location>
        <begin position="46"/>
        <end position="71"/>
    </location>
</feature>
<feature type="transmembrane region" description="Helical" evidence="1">
    <location>
        <begin position="150"/>
        <end position="173"/>
    </location>
</feature>
<reference evidence="2" key="1">
    <citation type="submission" date="2021-01" db="EMBL/GenBank/DDBJ databases">
        <title>Whole genome shotgun sequence of Virgisporangium aliadipatigenens NBRC 105644.</title>
        <authorList>
            <person name="Komaki H."/>
            <person name="Tamura T."/>
        </authorList>
    </citation>
    <scope>NUCLEOTIDE SEQUENCE</scope>
    <source>
        <strain evidence="2">NBRC 105644</strain>
    </source>
</reference>
<evidence type="ECO:0000313" key="3">
    <source>
        <dbReference type="Proteomes" id="UP000619260"/>
    </source>
</evidence>
<dbReference type="AlphaFoldDB" id="A0A8J3YXN9"/>
<dbReference type="EMBL" id="BOPF01000049">
    <property type="protein sequence ID" value="GIJ51503.1"/>
    <property type="molecule type" value="Genomic_DNA"/>
</dbReference>